<dbReference type="Gene3D" id="3.40.50.850">
    <property type="entry name" value="Isochorismatase-like"/>
    <property type="match status" value="1"/>
</dbReference>
<name>A0A174A509_9FIRM</name>
<keyword evidence="2 4" id="KW-0378">Hydrolase</keyword>
<dbReference type="AlphaFoldDB" id="A0A174A509"/>
<evidence type="ECO:0000256" key="2">
    <source>
        <dbReference type="ARBA" id="ARBA00022801"/>
    </source>
</evidence>
<dbReference type="OrthoDB" id="9796485at2"/>
<sequence length="193" mass="22000">METKTALLVVDMQNDFTKPGAKAYYHTTEIMLKDFAEKINRMRDEGVLIVIIYSLVPDKHKPNPELTRITHDTRTLVEGTYGAEIDERIPYDPERDWKMQKFAASSFLHTDLAERLKKKGVENVLVSGVKTNVCCRATTIDSASYGFRTFMVSDMLGTNTEELNQFHLNEMGHQYCSVVNSEEVMELLKAGKL</sequence>
<proteinExistence type="inferred from homology"/>
<dbReference type="SUPFAM" id="SSF52499">
    <property type="entry name" value="Isochorismatase-like hydrolases"/>
    <property type="match status" value="1"/>
</dbReference>
<dbReference type="PANTHER" id="PTHR43540:SF6">
    <property type="entry name" value="ISOCHORISMATASE-LIKE DOMAIN-CONTAINING PROTEIN"/>
    <property type="match status" value="1"/>
</dbReference>
<evidence type="ECO:0000313" key="5">
    <source>
        <dbReference type="Proteomes" id="UP000095544"/>
    </source>
</evidence>
<dbReference type="RefSeq" id="WP_055150952.1">
    <property type="nucleotide sequence ID" value="NZ_CYZU01000004.1"/>
</dbReference>
<accession>A0A174A509</accession>
<evidence type="ECO:0000313" key="4">
    <source>
        <dbReference type="EMBL" id="CUN83594.1"/>
    </source>
</evidence>
<dbReference type="Pfam" id="PF00857">
    <property type="entry name" value="Isochorismatase"/>
    <property type="match status" value="1"/>
</dbReference>
<evidence type="ECO:0000256" key="1">
    <source>
        <dbReference type="ARBA" id="ARBA00006336"/>
    </source>
</evidence>
<dbReference type="PANTHER" id="PTHR43540">
    <property type="entry name" value="PEROXYUREIDOACRYLATE/UREIDOACRYLATE AMIDOHYDROLASE-RELATED"/>
    <property type="match status" value="1"/>
</dbReference>
<comment type="similarity">
    <text evidence="1">Belongs to the isochorismatase family.</text>
</comment>
<protein>
    <submittedName>
        <fullName evidence="4">N-carbamoylsarcosine amidase</fullName>
        <ecNumber evidence="4">3.5.1.59</ecNumber>
    </submittedName>
</protein>
<reference evidence="4 5" key="1">
    <citation type="submission" date="2015-09" db="EMBL/GenBank/DDBJ databases">
        <authorList>
            <consortium name="Pathogen Informatics"/>
        </authorList>
    </citation>
    <scope>NUCLEOTIDE SEQUENCE [LARGE SCALE GENOMIC DNA]</scope>
    <source>
        <strain evidence="4 5">2789STDY5834876</strain>
    </source>
</reference>
<feature type="domain" description="Isochorismatase-like" evidence="3">
    <location>
        <begin position="5"/>
        <end position="182"/>
    </location>
</feature>
<dbReference type="STRING" id="39482.ERS852491_00611"/>
<dbReference type="GO" id="GO:0050127">
    <property type="term" value="F:N-carbamoylsarcosine amidase activity"/>
    <property type="evidence" value="ECO:0007669"/>
    <property type="project" value="UniProtKB-EC"/>
</dbReference>
<dbReference type="InterPro" id="IPR036380">
    <property type="entry name" value="Isochorismatase-like_sf"/>
</dbReference>
<dbReference type="EMBL" id="CYZU01000004">
    <property type="protein sequence ID" value="CUN83594.1"/>
    <property type="molecule type" value="Genomic_DNA"/>
</dbReference>
<dbReference type="EC" id="3.5.1.59" evidence="4"/>
<organism evidence="4 5">
    <name type="scientific">Faecalicatena contorta</name>
    <dbReference type="NCBI Taxonomy" id="39482"/>
    <lineage>
        <taxon>Bacteria</taxon>
        <taxon>Bacillati</taxon>
        <taxon>Bacillota</taxon>
        <taxon>Clostridia</taxon>
        <taxon>Lachnospirales</taxon>
        <taxon>Lachnospiraceae</taxon>
        <taxon>Faecalicatena</taxon>
    </lineage>
</organism>
<dbReference type="InterPro" id="IPR050272">
    <property type="entry name" value="Isochorismatase-like_hydrls"/>
</dbReference>
<dbReference type="Proteomes" id="UP000095544">
    <property type="component" value="Unassembled WGS sequence"/>
</dbReference>
<dbReference type="CDD" id="cd00431">
    <property type="entry name" value="cysteine_hydrolases"/>
    <property type="match status" value="1"/>
</dbReference>
<evidence type="ECO:0000259" key="3">
    <source>
        <dbReference type="Pfam" id="PF00857"/>
    </source>
</evidence>
<gene>
    <name evidence="4" type="ORF">ERS852491_00611</name>
</gene>
<dbReference type="InterPro" id="IPR000868">
    <property type="entry name" value="Isochorismatase-like_dom"/>
</dbReference>